<reference evidence="2 5" key="2">
    <citation type="submission" date="2018-05" db="EMBL/GenBank/DDBJ databases">
        <title>Genomic Encyclopedia of Type Strains, Phase IV (KMG-IV): sequencing the most valuable type-strain genomes for metagenomic binning, comparative biology and taxonomic classification.</title>
        <authorList>
            <person name="Goeker M."/>
        </authorList>
    </citation>
    <scope>NUCLEOTIDE SEQUENCE [LARGE SCALE GENOMIC DNA]</scope>
    <source>
        <strain evidence="2 5">DSM 28816</strain>
    </source>
</reference>
<keyword evidence="1" id="KW-0812">Transmembrane</keyword>
<feature type="transmembrane region" description="Helical" evidence="1">
    <location>
        <begin position="135"/>
        <end position="155"/>
    </location>
</feature>
<organism evidence="3 4">
    <name type="scientific">Lachnotalea glycerini</name>
    <dbReference type="NCBI Taxonomy" id="1763509"/>
    <lineage>
        <taxon>Bacteria</taxon>
        <taxon>Bacillati</taxon>
        <taxon>Bacillota</taxon>
        <taxon>Clostridia</taxon>
        <taxon>Lachnospirales</taxon>
        <taxon>Lachnospiraceae</taxon>
        <taxon>Lachnotalea</taxon>
    </lineage>
</organism>
<feature type="transmembrane region" description="Helical" evidence="1">
    <location>
        <begin position="111"/>
        <end position="129"/>
    </location>
</feature>
<keyword evidence="1" id="KW-1133">Transmembrane helix</keyword>
<dbReference type="EMBL" id="QICS01000005">
    <property type="protein sequence ID" value="PXV90169.1"/>
    <property type="molecule type" value="Genomic_DNA"/>
</dbReference>
<feature type="transmembrane region" description="Helical" evidence="1">
    <location>
        <begin position="245"/>
        <end position="264"/>
    </location>
</feature>
<dbReference type="EMBL" id="NOKA02000010">
    <property type="protein sequence ID" value="RDY31771.1"/>
    <property type="molecule type" value="Genomic_DNA"/>
</dbReference>
<feature type="transmembrane region" description="Helical" evidence="1">
    <location>
        <begin position="81"/>
        <end position="104"/>
    </location>
</feature>
<keyword evidence="4" id="KW-1185">Reference proteome</keyword>
<feature type="transmembrane region" description="Helical" evidence="1">
    <location>
        <begin position="52"/>
        <end position="75"/>
    </location>
</feature>
<dbReference type="Proteomes" id="UP000216411">
    <property type="component" value="Unassembled WGS sequence"/>
</dbReference>
<dbReference type="RefSeq" id="WP_094377204.1">
    <property type="nucleotide sequence ID" value="NZ_NOKA02000010.1"/>
</dbReference>
<evidence type="ECO:0000313" key="3">
    <source>
        <dbReference type="EMBL" id="RDY31771.1"/>
    </source>
</evidence>
<evidence type="ECO:0000313" key="2">
    <source>
        <dbReference type="EMBL" id="PXV90169.1"/>
    </source>
</evidence>
<feature type="transmembrane region" description="Helical" evidence="1">
    <location>
        <begin position="190"/>
        <end position="208"/>
    </location>
</feature>
<dbReference type="OrthoDB" id="1766220at2"/>
<evidence type="ECO:0000313" key="4">
    <source>
        <dbReference type="Proteomes" id="UP000216411"/>
    </source>
</evidence>
<sequence length="333" mass="38119">MTILLEFREKLKMFYGKYEIYIRPFTKCIMAFLTLSIINSNIGFMTKLKNPALVVIFALASTFLPLNATLVLAALYMVLHFYAVSLPVALVALVLIVLMFLMYYRFSPKESYLVLLTPIAFILKIPYVVPIVAGLVGTPLSTVPVVFGIILYYLMYSVKLNSSVINNSEASNMLQTYTYLIDNVINNKDMFVCILAFSATILVVYLIRRMSVDHSWSIAIILGALTNLLIMLISDYMFNVSFQIIGLLIGMIISVAIAFFVQFMSFNLDYTRAEHVQFEDDEYYYYVKAIPKVSITTREKKVKRINPQKKMTRKTPLSMTEEIDLENELKNLK</sequence>
<feature type="transmembrane region" description="Helical" evidence="1">
    <location>
        <begin position="20"/>
        <end position="40"/>
    </location>
</feature>
<gene>
    <name evidence="2" type="ORF">C8E03_10576</name>
    <name evidence="3" type="ORF">CG710_007965</name>
</gene>
<dbReference type="AlphaFoldDB" id="A0A255IJ64"/>
<reference evidence="3 4" key="1">
    <citation type="journal article" date="2017" name="Genome Announc.">
        <title>Draft Genome Sequence of a Sporulating and Motile Strain of Lachnotalea glycerini Isolated from Water in Quebec City, Canada.</title>
        <authorList>
            <person name="Maheux A.F."/>
            <person name="Boudreau D.K."/>
            <person name="Berube E."/>
            <person name="Boissinot M."/>
            <person name="Raymond F."/>
            <person name="Brodeur S."/>
            <person name="Corbeil J."/>
            <person name="Isabel S."/>
            <person name="Omar R.F."/>
            <person name="Bergeron M.G."/>
        </authorList>
    </citation>
    <scope>NUCLEOTIDE SEQUENCE [LARGE SCALE GENOMIC DNA]</scope>
    <source>
        <strain evidence="3 4">CCRI-19302</strain>
    </source>
</reference>
<evidence type="ECO:0000313" key="5">
    <source>
        <dbReference type="Proteomes" id="UP000247523"/>
    </source>
</evidence>
<name>A0A255IJ64_9FIRM</name>
<accession>A0A255IJ64</accession>
<comment type="caution">
    <text evidence="3">The sequence shown here is derived from an EMBL/GenBank/DDBJ whole genome shotgun (WGS) entry which is preliminary data.</text>
</comment>
<keyword evidence="1" id="KW-0472">Membrane</keyword>
<reference evidence="3" key="3">
    <citation type="submission" date="2018-07" db="EMBL/GenBank/DDBJ databases">
        <authorList>
            <person name="Quirk P.G."/>
            <person name="Krulwich T.A."/>
        </authorList>
    </citation>
    <scope>NUCLEOTIDE SEQUENCE</scope>
    <source>
        <strain evidence="3">CCRI-19302</strain>
    </source>
</reference>
<proteinExistence type="predicted"/>
<evidence type="ECO:0000256" key="1">
    <source>
        <dbReference type="SAM" id="Phobius"/>
    </source>
</evidence>
<dbReference type="Proteomes" id="UP000247523">
    <property type="component" value="Unassembled WGS sequence"/>
</dbReference>
<protein>
    <submittedName>
        <fullName evidence="3">Uncharacterized protein</fullName>
    </submittedName>
</protein>
<feature type="transmembrane region" description="Helical" evidence="1">
    <location>
        <begin position="214"/>
        <end position="233"/>
    </location>
</feature>